<evidence type="ECO:0000313" key="1">
    <source>
        <dbReference type="EMBL" id="KAF2472825.1"/>
    </source>
</evidence>
<name>A0ACB6R214_9PLEO</name>
<protein>
    <submittedName>
        <fullName evidence="1">Uncharacterized protein</fullName>
    </submittedName>
</protein>
<sequence>MGFSSQVLQEGINGWVFVSHVTLVHVTLLQGEYWLHFICYIVASELSLALSALHLTSIYLVWLSPSN</sequence>
<evidence type="ECO:0000313" key="2">
    <source>
        <dbReference type="Proteomes" id="UP000799755"/>
    </source>
</evidence>
<gene>
    <name evidence="1" type="ORF">BDR25DRAFT_302458</name>
</gene>
<keyword evidence="2" id="KW-1185">Reference proteome</keyword>
<dbReference type="EMBL" id="MU003501">
    <property type="protein sequence ID" value="KAF2472825.1"/>
    <property type="molecule type" value="Genomic_DNA"/>
</dbReference>
<comment type="caution">
    <text evidence="1">The sequence shown here is derived from an EMBL/GenBank/DDBJ whole genome shotgun (WGS) entry which is preliminary data.</text>
</comment>
<proteinExistence type="predicted"/>
<reference evidence="1" key="1">
    <citation type="journal article" date="2020" name="Stud. Mycol.">
        <title>101 Dothideomycetes genomes: a test case for predicting lifestyles and emergence of pathogens.</title>
        <authorList>
            <person name="Haridas S."/>
            <person name="Albert R."/>
            <person name="Binder M."/>
            <person name="Bloem J."/>
            <person name="Labutti K."/>
            <person name="Salamov A."/>
            <person name="Andreopoulos B."/>
            <person name="Baker S."/>
            <person name="Barry K."/>
            <person name="Bills G."/>
            <person name="Bluhm B."/>
            <person name="Cannon C."/>
            <person name="Castanera R."/>
            <person name="Culley D."/>
            <person name="Daum C."/>
            <person name="Ezra D."/>
            <person name="Gonzalez J."/>
            <person name="Henrissat B."/>
            <person name="Kuo A."/>
            <person name="Liang C."/>
            <person name="Lipzen A."/>
            <person name="Lutzoni F."/>
            <person name="Magnuson J."/>
            <person name="Mondo S."/>
            <person name="Nolan M."/>
            <person name="Ohm R."/>
            <person name="Pangilinan J."/>
            <person name="Park H.-J."/>
            <person name="Ramirez L."/>
            <person name="Alfaro M."/>
            <person name="Sun H."/>
            <person name="Tritt A."/>
            <person name="Yoshinaga Y."/>
            <person name="Zwiers L.-H."/>
            <person name="Turgeon B."/>
            <person name="Goodwin S."/>
            <person name="Spatafora J."/>
            <person name="Crous P."/>
            <person name="Grigoriev I."/>
        </authorList>
    </citation>
    <scope>NUCLEOTIDE SEQUENCE</scope>
    <source>
        <strain evidence="1">ATCC 200398</strain>
    </source>
</reference>
<dbReference type="Proteomes" id="UP000799755">
    <property type="component" value="Unassembled WGS sequence"/>
</dbReference>
<organism evidence="1 2">
    <name type="scientific">Lindgomyces ingoldianus</name>
    <dbReference type="NCBI Taxonomy" id="673940"/>
    <lineage>
        <taxon>Eukaryota</taxon>
        <taxon>Fungi</taxon>
        <taxon>Dikarya</taxon>
        <taxon>Ascomycota</taxon>
        <taxon>Pezizomycotina</taxon>
        <taxon>Dothideomycetes</taxon>
        <taxon>Pleosporomycetidae</taxon>
        <taxon>Pleosporales</taxon>
        <taxon>Lindgomycetaceae</taxon>
        <taxon>Lindgomyces</taxon>
    </lineage>
</organism>
<accession>A0ACB6R214</accession>